<dbReference type="EMBL" id="OR769223">
    <property type="protein sequence ID" value="WQJ53624.1"/>
    <property type="molecule type" value="Genomic_DNA"/>
</dbReference>
<accession>A0ABZ0Z3K5</accession>
<proteinExistence type="predicted"/>
<keyword evidence="2" id="KW-1185">Reference proteome</keyword>
<evidence type="ECO:0000313" key="2">
    <source>
        <dbReference type="Proteomes" id="UP001358193"/>
    </source>
</evidence>
<protein>
    <submittedName>
        <fullName evidence="1">ATPase</fullName>
    </submittedName>
</protein>
<name>A0ABZ0Z3K5_9CAUD</name>
<sequence>MVYKNLNLPATLIHTVNGKKYTLKGQLLSINESRNICTMNFNGKINNNIPLDEVYLNEGVIDTLKKVKAGAKKIWLKAVDIIKKIGNFIIPVDVDGEKLIQFINNPVNIACMNLSPAIKVCPSSATAEVCDMFGLKSNGVSMDDAFMESDNREVDDANKIWTKIIKEYAKSDKTLTETIQSIDKSFWNTLNESVPTLNSPIFPGNDMAVKNNDAANNIYGLRYNAKTLKVEIKSSLYNQITSKENTKPLLIWGAPGIGKSAIIRGAAQMLKKDYNLDLDMITINCGALRPDDWELPNNAKTRFGTDTTVSVPKSWLPVYCPGAYSKEQLPEVEKYYRSGEFRKIAYKAVQNMSTGTKNVDGNNVNVNSVEIDTNNGDTYDGGIIFFDEVGRCESKAITFTLMTLLGDHKFGQDFVLAPGWCTIGAANRLHDDGLKHDDKDFFSKWPSATGDRWTSITYVPTKEDWLDWARQPDDNGRRHVDSLIIDFISEMDPIVWYHCLDYMVKEDMLTTNFKNIADRLNAGETLSDDEVTNFDSYYGGKGSRSFGDYNGRTWHDKIYLEYYGKLKELFNERPELLDACYVTTEDVTYDNDETPITYDVDELDYNKLADALNMLPNKIWYKWATPLQTEMLDNNISLSYGAEKYIDTNRVAFVKKVLHLIIAKQTTGGNKSIPASKYETWIQSGSFTASTIKSIWETGCAKYLNSPKWTDNILEQHTGKYQNDDKNIVWKSNPEQLDTIIKKVTAGVSSLRTAAVKNEYYKMCEYAKNNGIDIKNPVMDLDRAEIDEWLNKYSFDLVNKNGNVLTTVCALIPKKSYDSLNDNEKQEIQKAIFVLKNSKTAQQLANIAMWVGKISIQVHTNTPVNSIINTITPLFLQDVCKNDKSIGQYLATATSMSLIGPFSIISKALAEYDFNNW</sequence>
<organism evidence="1 2">
    <name type="scientific">phage Lak_Megaphage_Sonny</name>
    <dbReference type="NCBI Taxonomy" id="3109229"/>
    <lineage>
        <taxon>Viruses</taxon>
        <taxon>Duplodnaviria</taxon>
        <taxon>Heunggongvirae</taxon>
        <taxon>Uroviricota</taxon>
        <taxon>Caudoviricetes</taxon>
        <taxon>Caudoviricetes code 15 clade</taxon>
    </lineage>
</organism>
<dbReference type="SUPFAM" id="SSF52540">
    <property type="entry name" value="P-loop containing nucleoside triphosphate hydrolases"/>
    <property type="match status" value="1"/>
</dbReference>
<evidence type="ECO:0000313" key="1">
    <source>
        <dbReference type="EMBL" id="WQJ53624.1"/>
    </source>
</evidence>
<dbReference type="Gene3D" id="3.40.50.300">
    <property type="entry name" value="P-loop containing nucleotide triphosphate hydrolases"/>
    <property type="match status" value="1"/>
</dbReference>
<dbReference type="Proteomes" id="UP001358193">
    <property type="component" value="Segment"/>
</dbReference>
<dbReference type="InterPro" id="IPR027417">
    <property type="entry name" value="P-loop_NTPase"/>
</dbReference>
<reference evidence="1 2" key="1">
    <citation type="submission" date="2023-11" db="EMBL/GenBank/DDBJ databases">
        <authorList>
            <person name="Cook R."/>
            <person name="Crisci M."/>
            <person name="Pye H."/>
            <person name="Adriaenssens E."/>
            <person name="Santini J."/>
        </authorList>
    </citation>
    <scope>NUCLEOTIDE SEQUENCE [LARGE SCALE GENOMIC DNA]</scope>
    <source>
        <strain evidence="1">Lak_Megaphage_Sonny</strain>
    </source>
</reference>